<gene>
    <name evidence="1" type="ORF">QAD02_023413</name>
</gene>
<sequence>MSNRSKSKKLNSLRKAVAQEHQRRNEVRVSQNESRPNGNSKPRRKTYDVRLIEVVYPEGEEHVDTRPFFKILIEGEVFRALFKTGSDVSVFGPKVTEKLKKYVIPTEDCLVSHKHPVPTAGWIKLKIDIGNDVKTFDFFAATEPVFHDIILGIDFCSAWPFGLGANDFSINNGPWQDFTKFLFKGTPIMTPQSIGSRENKYSPSRDSCFSDMETQSASSGSGSLNSNASSSGVKSENSERTEKIVVTGTEVLVDKVLLLMQKLEVFSIETQEAVLNAVFRDKQSVSDNLLV</sequence>
<protein>
    <submittedName>
        <fullName evidence="1">Uncharacterized protein</fullName>
    </submittedName>
</protein>
<accession>A0ACC2PY83</accession>
<dbReference type="Proteomes" id="UP001239111">
    <property type="component" value="Chromosome 1"/>
</dbReference>
<dbReference type="EMBL" id="CM056741">
    <property type="protein sequence ID" value="KAJ8687619.1"/>
    <property type="molecule type" value="Genomic_DNA"/>
</dbReference>
<evidence type="ECO:0000313" key="2">
    <source>
        <dbReference type="Proteomes" id="UP001239111"/>
    </source>
</evidence>
<evidence type="ECO:0000313" key="1">
    <source>
        <dbReference type="EMBL" id="KAJ8687619.1"/>
    </source>
</evidence>
<proteinExistence type="predicted"/>
<reference evidence="1" key="1">
    <citation type="submission" date="2023-04" db="EMBL/GenBank/DDBJ databases">
        <title>A chromosome-level genome assembly of the parasitoid wasp Eretmocerus hayati.</title>
        <authorList>
            <person name="Zhong Y."/>
            <person name="Liu S."/>
            <person name="Liu Y."/>
        </authorList>
    </citation>
    <scope>NUCLEOTIDE SEQUENCE</scope>
    <source>
        <strain evidence="1">ZJU_SS_LIU_2023</strain>
    </source>
</reference>
<comment type="caution">
    <text evidence="1">The sequence shown here is derived from an EMBL/GenBank/DDBJ whole genome shotgun (WGS) entry which is preliminary data.</text>
</comment>
<organism evidence="1 2">
    <name type="scientific">Eretmocerus hayati</name>
    <dbReference type="NCBI Taxonomy" id="131215"/>
    <lineage>
        <taxon>Eukaryota</taxon>
        <taxon>Metazoa</taxon>
        <taxon>Ecdysozoa</taxon>
        <taxon>Arthropoda</taxon>
        <taxon>Hexapoda</taxon>
        <taxon>Insecta</taxon>
        <taxon>Pterygota</taxon>
        <taxon>Neoptera</taxon>
        <taxon>Endopterygota</taxon>
        <taxon>Hymenoptera</taxon>
        <taxon>Apocrita</taxon>
        <taxon>Proctotrupomorpha</taxon>
        <taxon>Chalcidoidea</taxon>
        <taxon>Aphelinidae</taxon>
        <taxon>Aphelininae</taxon>
        <taxon>Eretmocerus</taxon>
    </lineage>
</organism>
<name>A0ACC2PY83_9HYME</name>
<keyword evidence="2" id="KW-1185">Reference proteome</keyword>